<evidence type="ECO:0000256" key="1">
    <source>
        <dbReference type="ARBA" id="ARBA00009437"/>
    </source>
</evidence>
<dbReference type="STRING" id="1197717.BED41_01440"/>
<dbReference type="SUPFAM" id="SSF46785">
    <property type="entry name" value="Winged helix' DNA-binding domain"/>
    <property type="match status" value="1"/>
</dbReference>
<dbReference type="Gene3D" id="3.40.190.290">
    <property type="match status" value="1"/>
</dbReference>
<dbReference type="GO" id="GO:0003677">
    <property type="term" value="F:DNA binding"/>
    <property type="evidence" value="ECO:0007669"/>
    <property type="project" value="UniProtKB-KW"/>
</dbReference>
<keyword evidence="3" id="KW-0238">DNA-binding</keyword>
<dbReference type="InterPro" id="IPR036390">
    <property type="entry name" value="WH_DNA-bd_sf"/>
</dbReference>
<dbReference type="InterPro" id="IPR005119">
    <property type="entry name" value="LysR_subst-bd"/>
</dbReference>
<dbReference type="Pfam" id="PF00126">
    <property type="entry name" value="HTH_1"/>
    <property type="match status" value="1"/>
</dbReference>
<dbReference type="EMBL" id="CP016757">
    <property type="protein sequence ID" value="ANZ43868.1"/>
    <property type="molecule type" value="Genomic_DNA"/>
</dbReference>
<comment type="similarity">
    <text evidence="1">Belongs to the LysR transcriptional regulatory family.</text>
</comment>
<dbReference type="Gene3D" id="1.10.10.10">
    <property type="entry name" value="Winged helix-like DNA-binding domain superfamily/Winged helix DNA-binding domain"/>
    <property type="match status" value="1"/>
</dbReference>
<reference evidence="6" key="1">
    <citation type="submission" date="2016-08" db="EMBL/GenBank/DDBJ databases">
        <title>Complete genome of Cloacibacillus porcorum.</title>
        <authorList>
            <person name="Looft T."/>
            <person name="Bayles D.O."/>
            <person name="Alt D.P."/>
        </authorList>
    </citation>
    <scope>NUCLEOTIDE SEQUENCE [LARGE SCALE GENOMIC DNA]</scope>
    <source>
        <strain evidence="6">CL-84</strain>
    </source>
</reference>
<dbReference type="SUPFAM" id="SSF53850">
    <property type="entry name" value="Periplasmic binding protein-like II"/>
    <property type="match status" value="1"/>
</dbReference>
<dbReference type="Proteomes" id="UP000093044">
    <property type="component" value="Chromosome"/>
</dbReference>
<dbReference type="AlphaFoldDB" id="A0A1B2I1L7"/>
<organism evidence="6 7">
    <name type="scientific">Cloacibacillus porcorum</name>
    <dbReference type="NCBI Taxonomy" id="1197717"/>
    <lineage>
        <taxon>Bacteria</taxon>
        <taxon>Thermotogati</taxon>
        <taxon>Synergistota</taxon>
        <taxon>Synergistia</taxon>
        <taxon>Synergistales</taxon>
        <taxon>Synergistaceae</taxon>
        <taxon>Cloacibacillus</taxon>
    </lineage>
</organism>
<sequence>MNRYEVFVKVVECGSFTRAADELGYTQSAVSQMVHTLEEELSAVLLRRDKGGAALSADGEQYLPYIRSICSAHRELRMKYDEMQGLMGGNIRIGTFTSVSRSWLPKLMNEFRKIYPFVHFELLQGDYRGIEEWISDGRVDFGFTCYNEVKGLTVIPLRKDEMLAALPPGHPLAQNGSVTLEELSKEPLILLDEGDFSVALDAFRRRGLTPDIHYKVTDDYTVISMVEQGLGVAILYELVLKNDSRRLSALHIAPPVERTTALAYRNKRTLPAAARRFIDFALEYFKAGK</sequence>
<keyword evidence="7" id="KW-1185">Reference proteome</keyword>
<dbReference type="PRINTS" id="PR00039">
    <property type="entry name" value="HTHLYSR"/>
</dbReference>
<feature type="domain" description="HTH lysR-type" evidence="5">
    <location>
        <begin position="1"/>
        <end position="56"/>
    </location>
</feature>
<evidence type="ECO:0000259" key="5">
    <source>
        <dbReference type="PROSITE" id="PS50931"/>
    </source>
</evidence>
<gene>
    <name evidence="6" type="ORF">BED41_01440</name>
</gene>
<dbReference type="Pfam" id="PF03466">
    <property type="entry name" value="LysR_substrate"/>
    <property type="match status" value="1"/>
</dbReference>
<evidence type="ECO:0000313" key="7">
    <source>
        <dbReference type="Proteomes" id="UP000093044"/>
    </source>
</evidence>
<keyword evidence="4" id="KW-0804">Transcription</keyword>
<evidence type="ECO:0000256" key="2">
    <source>
        <dbReference type="ARBA" id="ARBA00023015"/>
    </source>
</evidence>
<dbReference type="GO" id="GO:0003700">
    <property type="term" value="F:DNA-binding transcription factor activity"/>
    <property type="evidence" value="ECO:0007669"/>
    <property type="project" value="InterPro"/>
</dbReference>
<accession>A0A1B2I1L7</accession>
<dbReference type="GeneID" id="83056512"/>
<dbReference type="InterPro" id="IPR036388">
    <property type="entry name" value="WH-like_DNA-bd_sf"/>
</dbReference>
<dbReference type="CDD" id="cd05466">
    <property type="entry name" value="PBP2_LTTR_substrate"/>
    <property type="match status" value="1"/>
</dbReference>
<dbReference type="KEGG" id="cpor:BED41_01440"/>
<keyword evidence="2" id="KW-0805">Transcription regulation</keyword>
<protein>
    <submittedName>
        <fullName evidence="6">Transcriptional regulator</fullName>
    </submittedName>
</protein>
<evidence type="ECO:0000313" key="6">
    <source>
        <dbReference type="EMBL" id="ANZ43868.1"/>
    </source>
</evidence>
<dbReference type="RefSeq" id="WP_066742131.1">
    <property type="nucleotide sequence ID" value="NZ_CAUFKJ010000008.1"/>
</dbReference>
<dbReference type="FunFam" id="1.10.10.10:FF:000001">
    <property type="entry name" value="LysR family transcriptional regulator"/>
    <property type="match status" value="1"/>
</dbReference>
<evidence type="ECO:0000256" key="3">
    <source>
        <dbReference type="ARBA" id="ARBA00023125"/>
    </source>
</evidence>
<proteinExistence type="inferred from homology"/>
<dbReference type="GO" id="GO:0005829">
    <property type="term" value="C:cytosol"/>
    <property type="evidence" value="ECO:0007669"/>
    <property type="project" value="TreeGrafter"/>
</dbReference>
<dbReference type="PANTHER" id="PTHR30419:SF28">
    <property type="entry name" value="HTH-TYPE TRANSCRIPTIONAL REGULATOR BSDA"/>
    <property type="match status" value="1"/>
</dbReference>
<evidence type="ECO:0000256" key="4">
    <source>
        <dbReference type="ARBA" id="ARBA00023163"/>
    </source>
</evidence>
<name>A0A1B2I1L7_9BACT</name>
<dbReference type="PANTHER" id="PTHR30419">
    <property type="entry name" value="HTH-TYPE TRANSCRIPTIONAL REGULATOR YBHD"/>
    <property type="match status" value="1"/>
</dbReference>
<dbReference type="PROSITE" id="PS50931">
    <property type="entry name" value="HTH_LYSR"/>
    <property type="match status" value="1"/>
</dbReference>
<dbReference type="OrthoDB" id="63123at2"/>
<dbReference type="InterPro" id="IPR050950">
    <property type="entry name" value="HTH-type_LysR_regulators"/>
</dbReference>
<dbReference type="InterPro" id="IPR000847">
    <property type="entry name" value="LysR_HTH_N"/>
</dbReference>